<dbReference type="InterPro" id="IPR036388">
    <property type="entry name" value="WH-like_DNA-bd_sf"/>
</dbReference>
<keyword evidence="6" id="KW-0804">Transcription</keyword>
<sequence length="444" mass="51000">MDGSQGSSNAPAPFLTKTYEMVDDPVTDSIVSWSPNNGSFIVWDPPEFAKELLPKFFKHNNFSSFVRQLNTYGFRKADPDQWEFANEEFIRGQRHLLKNIHRRKPIHSHSLQNQQGQGNSGGLAESVRQEFEDEIEKLRREKSALSLELQKHTDEKQGMKSQMESLEERLHLMEHRQRQIIAFLAQIIQQKPGFFSNLMDHPEKQNKKRRMLRQDYFYDETDIGQNQVVTYHTDVSPMLVLDVEPFEKLESSINSWEKFLHTVVQASGEDIYSTGMSLQPSLAVFTDVHTSSVDSDTNMQLHSPDLHTSSPLSRDTHSSPELVESTSYVEIPIISSIQLTDDVRPKASVIDMNTNPEFESLKDDEVVNNKSSAPTGANDIFWEQFLTEVPDSDTQEAQSERRESDCRRKENKHTDHGRFWWNMKNVNVDNISEQIGQLAPAGKT</sequence>
<proteinExistence type="inferred from homology"/>
<dbReference type="InterPro" id="IPR036390">
    <property type="entry name" value="WH_DNA-bd_sf"/>
</dbReference>
<evidence type="ECO:0000313" key="12">
    <source>
        <dbReference type="EMBL" id="KAF6173350.1"/>
    </source>
</evidence>
<dbReference type="GO" id="GO:0003700">
    <property type="term" value="F:DNA-binding transcription factor activity"/>
    <property type="evidence" value="ECO:0007669"/>
    <property type="project" value="InterPro"/>
</dbReference>
<feature type="domain" description="HSF-type DNA-binding" evidence="11">
    <location>
        <begin position="10"/>
        <end position="103"/>
    </location>
</feature>
<feature type="region of interest" description="Disordered" evidence="10">
    <location>
        <begin position="294"/>
        <end position="323"/>
    </location>
</feature>
<dbReference type="SMART" id="SM00415">
    <property type="entry name" value="HSF"/>
    <property type="match status" value="1"/>
</dbReference>
<evidence type="ECO:0000259" key="11">
    <source>
        <dbReference type="SMART" id="SM00415"/>
    </source>
</evidence>
<keyword evidence="5" id="KW-0238">DNA-binding</keyword>
<evidence type="ECO:0000256" key="2">
    <source>
        <dbReference type="ARBA" id="ARBA00022553"/>
    </source>
</evidence>
<keyword evidence="4" id="KW-0346">Stress response</keyword>
<dbReference type="GO" id="GO:0034605">
    <property type="term" value="P:cellular response to heat"/>
    <property type="evidence" value="ECO:0007669"/>
    <property type="project" value="TreeGrafter"/>
</dbReference>
<keyword evidence="2" id="KW-0597">Phosphoprotein</keyword>
<evidence type="ECO:0000256" key="5">
    <source>
        <dbReference type="ARBA" id="ARBA00023125"/>
    </source>
</evidence>
<dbReference type="InterPro" id="IPR000232">
    <property type="entry name" value="HSF_DNA-bd"/>
</dbReference>
<dbReference type="PANTHER" id="PTHR10015:SF445">
    <property type="entry name" value="HEAT STRESS TRANSCRIPTION FACTOR A-4B-LIKE"/>
    <property type="match status" value="1"/>
</dbReference>
<comment type="subcellular location">
    <subcellularLocation>
        <location evidence="1">Nucleus</location>
    </subcellularLocation>
</comment>
<keyword evidence="9" id="KW-0175">Coiled coil</keyword>
<evidence type="ECO:0000256" key="10">
    <source>
        <dbReference type="SAM" id="MobiDB-lite"/>
    </source>
</evidence>
<evidence type="ECO:0000256" key="1">
    <source>
        <dbReference type="ARBA" id="ARBA00004123"/>
    </source>
</evidence>
<evidence type="ECO:0000256" key="9">
    <source>
        <dbReference type="SAM" id="Coils"/>
    </source>
</evidence>
<reference evidence="12 13" key="1">
    <citation type="journal article" date="2020" name="IScience">
        <title>Genome Sequencing of the Endangered Kingdonia uniflora (Circaeasteraceae, Ranunculales) Reveals Potential Mechanisms of Evolutionary Specialization.</title>
        <authorList>
            <person name="Sun Y."/>
            <person name="Deng T."/>
            <person name="Zhang A."/>
            <person name="Moore M.J."/>
            <person name="Landis J.B."/>
            <person name="Lin N."/>
            <person name="Zhang H."/>
            <person name="Zhang X."/>
            <person name="Huang J."/>
            <person name="Zhang X."/>
            <person name="Sun H."/>
            <person name="Wang H."/>
        </authorList>
    </citation>
    <scope>NUCLEOTIDE SEQUENCE [LARGE SCALE GENOMIC DNA]</scope>
    <source>
        <strain evidence="12">TB1705</strain>
        <tissue evidence="12">Leaf</tissue>
    </source>
</reference>
<dbReference type="Gene3D" id="1.10.10.10">
    <property type="entry name" value="Winged helix-like DNA-binding domain superfamily/Winged helix DNA-binding domain"/>
    <property type="match status" value="1"/>
</dbReference>
<evidence type="ECO:0000256" key="3">
    <source>
        <dbReference type="ARBA" id="ARBA00023015"/>
    </source>
</evidence>
<evidence type="ECO:0000313" key="13">
    <source>
        <dbReference type="Proteomes" id="UP000541444"/>
    </source>
</evidence>
<dbReference type="FunFam" id="1.10.10.10:FF:000057">
    <property type="entry name" value="Heat shock transcription factor 1"/>
    <property type="match status" value="1"/>
</dbReference>
<dbReference type="Proteomes" id="UP000541444">
    <property type="component" value="Unassembled WGS sequence"/>
</dbReference>
<keyword evidence="3" id="KW-0805">Transcription regulation</keyword>
<protein>
    <recommendedName>
        <fullName evidence="11">HSF-type DNA-binding domain-containing protein</fullName>
    </recommendedName>
</protein>
<feature type="coiled-coil region" evidence="9">
    <location>
        <begin position="128"/>
        <end position="176"/>
    </location>
</feature>
<dbReference type="PANTHER" id="PTHR10015">
    <property type="entry name" value="HEAT SHOCK TRANSCRIPTION FACTOR"/>
    <property type="match status" value="1"/>
</dbReference>
<comment type="caution">
    <text evidence="12">The sequence shown here is derived from an EMBL/GenBank/DDBJ whole genome shotgun (WGS) entry which is preliminary data.</text>
</comment>
<feature type="compositionally biased region" description="Polar residues" evidence="10">
    <location>
        <begin position="294"/>
        <end position="313"/>
    </location>
</feature>
<comment type="similarity">
    <text evidence="8">Belongs to the HSF family.</text>
</comment>
<dbReference type="PRINTS" id="PR00056">
    <property type="entry name" value="HSFDOMAIN"/>
</dbReference>
<dbReference type="GO" id="GO:0006357">
    <property type="term" value="P:regulation of transcription by RNA polymerase II"/>
    <property type="evidence" value="ECO:0007669"/>
    <property type="project" value="TreeGrafter"/>
</dbReference>
<dbReference type="GO" id="GO:0000978">
    <property type="term" value="F:RNA polymerase II cis-regulatory region sequence-specific DNA binding"/>
    <property type="evidence" value="ECO:0007669"/>
    <property type="project" value="TreeGrafter"/>
</dbReference>
<dbReference type="Pfam" id="PF00447">
    <property type="entry name" value="HSF_DNA-bind"/>
    <property type="match status" value="1"/>
</dbReference>
<keyword evidence="13" id="KW-1185">Reference proteome</keyword>
<evidence type="ECO:0000256" key="7">
    <source>
        <dbReference type="ARBA" id="ARBA00023242"/>
    </source>
</evidence>
<keyword evidence="7" id="KW-0539">Nucleus</keyword>
<dbReference type="OrthoDB" id="60033at2759"/>
<gene>
    <name evidence="12" type="ORF">GIB67_027045</name>
</gene>
<evidence type="ECO:0000256" key="6">
    <source>
        <dbReference type="ARBA" id="ARBA00023163"/>
    </source>
</evidence>
<feature type="region of interest" description="Disordered" evidence="10">
    <location>
        <begin position="108"/>
        <end position="127"/>
    </location>
</feature>
<feature type="region of interest" description="Disordered" evidence="10">
    <location>
        <begin position="390"/>
        <end position="413"/>
    </location>
</feature>
<organism evidence="12 13">
    <name type="scientific">Kingdonia uniflora</name>
    <dbReference type="NCBI Taxonomy" id="39325"/>
    <lineage>
        <taxon>Eukaryota</taxon>
        <taxon>Viridiplantae</taxon>
        <taxon>Streptophyta</taxon>
        <taxon>Embryophyta</taxon>
        <taxon>Tracheophyta</taxon>
        <taxon>Spermatophyta</taxon>
        <taxon>Magnoliopsida</taxon>
        <taxon>Ranunculales</taxon>
        <taxon>Circaeasteraceae</taxon>
        <taxon>Kingdonia</taxon>
    </lineage>
</organism>
<dbReference type="SUPFAM" id="SSF46785">
    <property type="entry name" value="Winged helix' DNA-binding domain"/>
    <property type="match status" value="1"/>
</dbReference>
<evidence type="ECO:0000256" key="8">
    <source>
        <dbReference type="RuleBase" id="RU004020"/>
    </source>
</evidence>
<dbReference type="GO" id="GO:0005634">
    <property type="term" value="C:nucleus"/>
    <property type="evidence" value="ECO:0007669"/>
    <property type="project" value="UniProtKB-SubCell"/>
</dbReference>
<dbReference type="EMBL" id="JACGCM010000347">
    <property type="protein sequence ID" value="KAF6173350.1"/>
    <property type="molecule type" value="Genomic_DNA"/>
</dbReference>
<evidence type="ECO:0000256" key="4">
    <source>
        <dbReference type="ARBA" id="ARBA00023016"/>
    </source>
</evidence>
<feature type="compositionally biased region" description="Basic and acidic residues" evidence="10">
    <location>
        <begin position="398"/>
        <end position="413"/>
    </location>
</feature>
<name>A0A7J7P1Z6_9MAGN</name>
<accession>A0A7J7P1Z6</accession>
<dbReference type="AlphaFoldDB" id="A0A7J7P1Z6"/>